<feature type="domain" description="Phage shock protein PspC N-terminal" evidence="6">
    <location>
        <begin position="30"/>
        <end position="85"/>
    </location>
</feature>
<dbReference type="SUPFAM" id="SSF55874">
    <property type="entry name" value="ATPase domain of HSP90 chaperone/DNA topoisomerase II/histidine kinase"/>
    <property type="match status" value="1"/>
</dbReference>
<dbReference type="InterPro" id="IPR050482">
    <property type="entry name" value="Sensor_HK_TwoCompSys"/>
</dbReference>
<gene>
    <name evidence="7" type="ORF">SGLAU_20590</name>
</gene>
<dbReference type="PANTHER" id="PTHR24421:SF61">
    <property type="entry name" value="OXYGEN SENSOR HISTIDINE KINASE NREB"/>
    <property type="match status" value="1"/>
</dbReference>
<dbReference type="HOGENOM" id="CLU_036172_0_0_11"/>
<proteinExistence type="predicted"/>
<evidence type="ECO:0000256" key="1">
    <source>
        <dbReference type="ARBA" id="ARBA00022679"/>
    </source>
</evidence>
<dbReference type="KEGG" id="sgu:SGLAU_20590"/>
<feature type="transmembrane region" description="Helical" evidence="4">
    <location>
        <begin position="120"/>
        <end position="139"/>
    </location>
</feature>
<dbReference type="GO" id="GO:0000160">
    <property type="term" value="P:phosphorelay signal transduction system"/>
    <property type="evidence" value="ECO:0007669"/>
    <property type="project" value="UniProtKB-KW"/>
</dbReference>
<evidence type="ECO:0000259" key="6">
    <source>
        <dbReference type="Pfam" id="PF04024"/>
    </source>
</evidence>
<name>A0A089XDS2_STRGA</name>
<feature type="transmembrane region" description="Helical" evidence="4">
    <location>
        <begin position="57"/>
        <end position="84"/>
    </location>
</feature>
<dbReference type="STRING" id="1907.SGLAU_20590"/>
<evidence type="ECO:0000256" key="3">
    <source>
        <dbReference type="ARBA" id="ARBA00023012"/>
    </source>
</evidence>
<dbReference type="Pfam" id="PF02518">
    <property type="entry name" value="HATPase_c"/>
    <property type="match status" value="1"/>
</dbReference>
<accession>A0A089XDS2</accession>
<organism evidence="7 8">
    <name type="scientific">Streptomyces glaucescens</name>
    <dbReference type="NCBI Taxonomy" id="1907"/>
    <lineage>
        <taxon>Bacteria</taxon>
        <taxon>Bacillati</taxon>
        <taxon>Actinomycetota</taxon>
        <taxon>Actinomycetes</taxon>
        <taxon>Kitasatosporales</taxon>
        <taxon>Streptomycetaceae</taxon>
        <taxon>Streptomyces</taxon>
    </lineage>
</organism>
<keyword evidence="2 7" id="KW-0418">Kinase</keyword>
<evidence type="ECO:0000256" key="4">
    <source>
        <dbReference type="SAM" id="Phobius"/>
    </source>
</evidence>
<evidence type="ECO:0000313" key="7">
    <source>
        <dbReference type="EMBL" id="AIS00072.1"/>
    </source>
</evidence>
<keyword evidence="4" id="KW-0812">Transmembrane</keyword>
<dbReference type="OrthoDB" id="3534856at2"/>
<dbReference type="Proteomes" id="UP000029482">
    <property type="component" value="Chromosome"/>
</dbReference>
<dbReference type="Gene3D" id="3.30.565.10">
    <property type="entry name" value="Histidine kinase-like ATPase, C-terminal domain"/>
    <property type="match status" value="1"/>
</dbReference>
<keyword evidence="1" id="KW-0808">Transferase</keyword>
<dbReference type="Pfam" id="PF04024">
    <property type="entry name" value="PspC"/>
    <property type="match status" value="1"/>
</dbReference>
<feature type="transmembrane region" description="Helical" evidence="4">
    <location>
        <begin position="184"/>
        <end position="204"/>
    </location>
</feature>
<dbReference type="eggNOG" id="COG1983">
    <property type="taxonomic scope" value="Bacteria"/>
</dbReference>
<feature type="transmembrane region" description="Helical" evidence="4">
    <location>
        <begin position="216"/>
        <end position="236"/>
    </location>
</feature>
<keyword evidence="8" id="KW-1185">Reference proteome</keyword>
<dbReference type="InterPro" id="IPR007168">
    <property type="entry name" value="Phageshock_PspC_N"/>
</dbReference>
<dbReference type="AlphaFoldDB" id="A0A089XDS2"/>
<dbReference type="EMBL" id="CP009438">
    <property type="protein sequence ID" value="AIS00072.1"/>
    <property type="molecule type" value="Genomic_DNA"/>
</dbReference>
<dbReference type="RefSeq" id="WP_078957800.1">
    <property type="nucleotide sequence ID" value="NZ_CP009438.1"/>
</dbReference>
<dbReference type="InterPro" id="IPR003594">
    <property type="entry name" value="HATPase_dom"/>
</dbReference>
<sequence length="444" mass="47453">MPGPARRVTIDGMPEAATAAAPLTEPRPPRKLYRSSDGRWLGGVARGLAGHLGLPVIWVRLVFAGLFMADGLGALLYAAFWFFVPLGVGGVDAERPPAFVAAETSSDGRRRLVARKPDKGQIVALLLMVVVAMVFVSSVNLGGGAKAYLLPAVLVGAGVALVWRQADNARRARWVEVGRRRRTLTLLRAGAGVLLVTAGVSGIFVLQGSAAHLGSVLQAALAVLVGITLLAGPYLVRMTQDLSEERLMRIRAQERAEVAAHVHDSVLHTLTLIQRNADNAGEVRRLARAQERDLRTWLYKPEGTGKDEEDEPSTLGEAVRRNAAEVEDKHGVPIEVVVVGDCPLDEGTGAQMQAAREAMVNAAKYGGEGGAVQVYAEVEGRTVFVSVRDRGPGFDLDSIPADRMGVRESIIGRMERYGGTARLRAVPGGGTEVELEMERAEKTS</sequence>
<dbReference type="PANTHER" id="PTHR24421">
    <property type="entry name" value="NITRATE/NITRITE SENSOR PROTEIN NARX-RELATED"/>
    <property type="match status" value="1"/>
</dbReference>
<evidence type="ECO:0000313" key="8">
    <source>
        <dbReference type="Proteomes" id="UP000029482"/>
    </source>
</evidence>
<keyword evidence="4" id="KW-0472">Membrane</keyword>
<dbReference type="InterPro" id="IPR036890">
    <property type="entry name" value="HATPase_C_sf"/>
</dbReference>
<feature type="domain" description="Histidine kinase/HSP90-like ATPase" evidence="5">
    <location>
        <begin position="352"/>
        <end position="438"/>
    </location>
</feature>
<keyword evidence="3" id="KW-0902">Two-component regulatory system</keyword>
<evidence type="ECO:0000259" key="5">
    <source>
        <dbReference type="Pfam" id="PF02518"/>
    </source>
</evidence>
<protein>
    <submittedName>
        <fullName evidence="7">Two-component system sensor kinase</fullName>
    </submittedName>
</protein>
<reference evidence="8" key="1">
    <citation type="journal article" date="2015" name="J. Biotechnol.">
        <title>Complete genome sequence of the actinobacterium Streptomyces glaucescens GLA.O (DSM 40922) consisting of a linear chromosome and one linear plasmid.</title>
        <authorList>
            <person name="Ortseifen V."/>
            <person name="Winkler A."/>
            <person name="Albersmeier A."/>
            <person name="Wendler S."/>
            <person name="Puhler A."/>
            <person name="Kalinowski J."/>
            <person name="Ruckert C."/>
        </authorList>
    </citation>
    <scope>NUCLEOTIDE SEQUENCE [LARGE SCALE GENOMIC DNA]</scope>
    <source>
        <strain evidence="8">DSM 40922 / GLA O</strain>
    </source>
</reference>
<feature type="transmembrane region" description="Helical" evidence="4">
    <location>
        <begin position="145"/>
        <end position="163"/>
    </location>
</feature>
<dbReference type="eggNOG" id="COG4585">
    <property type="taxonomic scope" value="Bacteria"/>
</dbReference>
<evidence type="ECO:0000256" key="2">
    <source>
        <dbReference type="ARBA" id="ARBA00022777"/>
    </source>
</evidence>
<keyword evidence="4" id="KW-1133">Transmembrane helix</keyword>
<dbReference type="GO" id="GO:0016301">
    <property type="term" value="F:kinase activity"/>
    <property type="evidence" value="ECO:0007669"/>
    <property type="project" value="UniProtKB-KW"/>
</dbReference>